<dbReference type="HOGENOM" id="CLU_2023098_0_0_5"/>
<keyword evidence="3" id="KW-1185">Reference proteome</keyword>
<protein>
    <submittedName>
        <fullName evidence="2">Uncharacterized protein</fullName>
    </submittedName>
</protein>
<keyword evidence="1" id="KW-0472">Membrane</keyword>
<feature type="transmembrane region" description="Helical" evidence="1">
    <location>
        <begin position="37"/>
        <end position="58"/>
    </location>
</feature>
<dbReference type="AlphaFoldDB" id="A0A0H3M878"/>
<feature type="transmembrane region" description="Helical" evidence="1">
    <location>
        <begin position="97"/>
        <end position="118"/>
    </location>
</feature>
<evidence type="ECO:0000256" key="1">
    <source>
        <dbReference type="SAM" id="Phobius"/>
    </source>
</evidence>
<evidence type="ECO:0000313" key="3">
    <source>
        <dbReference type="Proteomes" id="UP000001021"/>
    </source>
</evidence>
<dbReference type="EMBL" id="CR925678">
    <property type="protein sequence ID" value="CAI26894.1"/>
    <property type="molecule type" value="Genomic_DNA"/>
</dbReference>
<accession>A0A0H3M878</accession>
<dbReference type="Proteomes" id="UP000001021">
    <property type="component" value="Chromosome"/>
</dbReference>
<name>A0A0H3M878_EHRRW</name>
<proteinExistence type="predicted"/>
<reference evidence="2 3" key="1">
    <citation type="journal article" date="2006" name="J. Bacteriol.">
        <title>Comparative genomic analysis of three strains of Ehrlichia ruminantium reveals an active process of genome size plasticity.</title>
        <authorList>
            <person name="Frutos R."/>
            <person name="Viari A."/>
            <person name="Ferraz C."/>
            <person name="Morgat A."/>
            <person name="Eychenie S."/>
            <person name="Kandassami Y."/>
            <person name="Chantal I."/>
            <person name="Bensaid A."/>
            <person name="Coissac E."/>
            <person name="Vachiery N."/>
            <person name="Demaille J."/>
            <person name="Martinez D."/>
        </authorList>
    </citation>
    <scope>NUCLEOTIDE SEQUENCE [LARGE SCALE GENOMIC DNA]</scope>
    <source>
        <strain evidence="2 3">Welgevonden</strain>
    </source>
</reference>
<organism evidence="2 3">
    <name type="scientific">Ehrlichia ruminantium (strain Welgevonden)</name>
    <dbReference type="NCBI Taxonomy" id="254945"/>
    <lineage>
        <taxon>Bacteria</taxon>
        <taxon>Pseudomonadati</taxon>
        <taxon>Pseudomonadota</taxon>
        <taxon>Alphaproteobacteria</taxon>
        <taxon>Rickettsiales</taxon>
        <taxon>Anaplasmataceae</taxon>
        <taxon>Ehrlichia</taxon>
    </lineage>
</organism>
<gene>
    <name evidence="2" type="ordered locus">ERWE_CDS_04000</name>
</gene>
<keyword evidence="1" id="KW-0812">Transmembrane</keyword>
<keyword evidence="1" id="KW-1133">Transmembrane helix</keyword>
<evidence type="ECO:0000313" key="2">
    <source>
        <dbReference type="EMBL" id="CAI26894.1"/>
    </source>
</evidence>
<sequence length="122" mass="14322">MFLHIVVNNISSFCHCKIPTIVINTLLLENKSVIISYFRFLFVLLLNLETFVSIVKVYSYNYKVSYNLTFTKYTFIRNIVMFSTLIPYICTCHTEKTLIISLSYIKITIIVINSIYLLEIDQ</sequence>
<dbReference type="KEGG" id="erw:ERWE_CDS_04000"/>